<dbReference type="PRINTS" id="PR00064">
    <property type="entry name" value="RIBOSOMALL35"/>
</dbReference>
<dbReference type="PANTHER" id="PTHR33343">
    <property type="entry name" value="54S RIBOSOMAL PROTEIN BL35M"/>
    <property type="match status" value="1"/>
</dbReference>
<dbReference type="InterPro" id="IPR037229">
    <property type="entry name" value="Ribosomal_bL35_sf"/>
</dbReference>
<evidence type="ECO:0000256" key="2">
    <source>
        <dbReference type="ARBA" id="ARBA00022980"/>
    </source>
</evidence>
<reference evidence="8" key="1">
    <citation type="submission" date="2003-11" db="EMBL/GenBank/DDBJ databases">
        <authorList>
            <person name="Heidelberg J.F."/>
            <person name="Eisen J.A."/>
            <person name="Nelson W.C."/>
            <person name="DeLong E.F."/>
        </authorList>
    </citation>
    <scope>NUCLEOTIDE SEQUENCE</scope>
</reference>
<dbReference type="NCBIfam" id="TIGR00001">
    <property type="entry name" value="rpmI_bact"/>
    <property type="match status" value="1"/>
</dbReference>
<dbReference type="PANTHER" id="PTHR33343:SF1">
    <property type="entry name" value="LARGE RIBOSOMAL SUBUNIT PROTEIN BL35M"/>
    <property type="match status" value="1"/>
</dbReference>
<evidence type="ECO:0000256" key="7">
    <source>
        <dbReference type="SAM" id="MobiDB-lite"/>
    </source>
</evidence>
<evidence type="ECO:0000313" key="8">
    <source>
        <dbReference type="EMBL" id="AAR37479.1"/>
    </source>
</evidence>
<dbReference type="EMBL" id="AY458630">
    <property type="protein sequence ID" value="AAR37479.1"/>
    <property type="molecule type" value="Genomic_DNA"/>
</dbReference>
<feature type="compositionally biased region" description="Basic residues" evidence="7">
    <location>
        <begin position="15"/>
        <end position="45"/>
    </location>
</feature>
<dbReference type="GO" id="GO:0006412">
    <property type="term" value="P:translation"/>
    <property type="evidence" value="ECO:0007669"/>
    <property type="project" value="UniProtKB-UniRule"/>
</dbReference>
<dbReference type="HAMAP" id="MF_00514">
    <property type="entry name" value="Ribosomal_bL35"/>
    <property type="match status" value="1"/>
</dbReference>
<gene>
    <name evidence="5 8" type="primary">rpmI</name>
    <name evidence="8" type="ORF">MBMO_EBAC750-01B07.21</name>
</gene>
<evidence type="ECO:0000256" key="1">
    <source>
        <dbReference type="ARBA" id="ARBA00006598"/>
    </source>
</evidence>
<evidence type="ECO:0000256" key="6">
    <source>
        <dbReference type="RuleBase" id="RU000568"/>
    </source>
</evidence>
<organism evidence="8">
    <name type="scientific">uncultured marine bacterium 106</name>
    <dbReference type="NCBI Taxonomy" id="257383"/>
    <lineage>
        <taxon>Bacteria</taxon>
        <taxon>environmental samples</taxon>
    </lineage>
</organism>
<proteinExistence type="inferred from homology"/>
<comment type="similarity">
    <text evidence="1 5 6">Belongs to the bacterial ribosomal protein bL35 family.</text>
</comment>
<dbReference type="PROSITE" id="PS00936">
    <property type="entry name" value="RIBOSOMAL_L35"/>
    <property type="match status" value="1"/>
</dbReference>
<dbReference type="Pfam" id="PF01632">
    <property type="entry name" value="Ribosomal_L35p"/>
    <property type="match status" value="1"/>
</dbReference>
<dbReference type="GO" id="GO:0022625">
    <property type="term" value="C:cytosolic large ribosomal subunit"/>
    <property type="evidence" value="ECO:0007669"/>
    <property type="project" value="TreeGrafter"/>
</dbReference>
<dbReference type="FunFam" id="4.10.410.60:FF:000001">
    <property type="entry name" value="50S ribosomal protein L35"/>
    <property type="match status" value="1"/>
</dbReference>
<name>Q6SHZ2_9BACT</name>
<sequence>MLHPKKESRNDMKMKTHRGAAKRFKKTGGGGYKRKRAFLRHGMRKRNQDTKRVLRKKAMVSAADSNSVDMMLPNG</sequence>
<keyword evidence="2 5" id="KW-0689">Ribosomal protein</keyword>
<dbReference type="SUPFAM" id="SSF143034">
    <property type="entry name" value="L35p-like"/>
    <property type="match status" value="1"/>
</dbReference>
<evidence type="ECO:0000256" key="3">
    <source>
        <dbReference type="ARBA" id="ARBA00023274"/>
    </source>
</evidence>
<dbReference type="InterPro" id="IPR001706">
    <property type="entry name" value="Ribosomal_bL35"/>
</dbReference>
<evidence type="ECO:0000256" key="5">
    <source>
        <dbReference type="HAMAP-Rule" id="MF_00514"/>
    </source>
</evidence>
<dbReference type="InterPro" id="IPR018265">
    <property type="entry name" value="Ribosomal_bL35_CS"/>
</dbReference>
<feature type="region of interest" description="Disordered" evidence="7">
    <location>
        <begin position="1"/>
        <end position="75"/>
    </location>
</feature>
<keyword evidence="3 5" id="KW-0687">Ribonucleoprotein</keyword>
<feature type="compositionally biased region" description="Basic and acidic residues" evidence="7">
    <location>
        <begin position="1"/>
        <end position="14"/>
    </location>
</feature>
<dbReference type="GO" id="GO:0003735">
    <property type="term" value="F:structural constituent of ribosome"/>
    <property type="evidence" value="ECO:0007669"/>
    <property type="project" value="InterPro"/>
</dbReference>
<accession>Q6SHZ2</accession>
<protein>
    <recommendedName>
        <fullName evidence="4 5">Large ribosomal subunit protein bL35</fullName>
    </recommendedName>
</protein>
<reference evidence="8" key="2">
    <citation type="submission" date="2003-12" db="EMBL/GenBank/DDBJ databases">
        <title>Monterey Bay Coastal Ocean Microbial Observatory environmental clone sequencing.</title>
        <authorList>
            <person name="DeLong E.F."/>
        </authorList>
    </citation>
    <scope>NUCLEOTIDE SEQUENCE</scope>
</reference>
<dbReference type="AlphaFoldDB" id="Q6SHZ2"/>
<dbReference type="Gene3D" id="4.10.410.60">
    <property type="match status" value="1"/>
</dbReference>
<evidence type="ECO:0000256" key="4">
    <source>
        <dbReference type="ARBA" id="ARBA00071664"/>
    </source>
</evidence>
<dbReference type="InterPro" id="IPR021137">
    <property type="entry name" value="Ribosomal_bL35-like"/>
</dbReference>